<keyword evidence="2" id="KW-1185">Reference proteome</keyword>
<feature type="non-terminal residue" evidence="1">
    <location>
        <position position="34"/>
    </location>
</feature>
<reference evidence="1 2" key="1">
    <citation type="submission" date="2015-01" db="EMBL/GenBank/DDBJ databases">
        <title>Evolution of Trichinella species and genotypes.</title>
        <authorList>
            <person name="Korhonen P.K."/>
            <person name="Edoardo P."/>
            <person name="Giuseppe L.R."/>
            <person name="Gasser R.B."/>
        </authorList>
    </citation>
    <scope>NUCLEOTIDE SEQUENCE [LARGE SCALE GENOMIC DNA]</scope>
    <source>
        <strain evidence="1">ISS120</strain>
    </source>
</reference>
<evidence type="ECO:0000313" key="1">
    <source>
        <dbReference type="EMBL" id="KRY03022.1"/>
    </source>
</evidence>
<sequence>MHNQCAPDPFGVTNNCVAGSETGIKKRQEHQGQN</sequence>
<accession>A0A0V0YRX1</accession>
<name>A0A0V0YRX1_TRIBR</name>
<proteinExistence type="predicted"/>
<dbReference type="EMBL" id="JYDI01006926">
    <property type="protein sequence ID" value="KRY03022.1"/>
    <property type="molecule type" value="Genomic_DNA"/>
</dbReference>
<dbReference type="AlphaFoldDB" id="A0A0V0YRX1"/>
<dbReference type="Proteomes" id="UP000054653">
    <property type="component" value="Unassembled WGS sequence"/>
</dbReference>
<gene>
    <name evidence="1" type="ORF">T03_13378</name>
</gene>
<protein>
    <submittedName>
        <fullName evidence="1">Uncharacterized protein</fullName>
    </submittedName>
</protein>
<evidence type="ECO:0000313" key="2">
    <source>
        <dbReference type="Proteomes" id="UP000054653"/>
    </source>
</evidence>
<organism evidence="1 2">
    <name type="scientific">Trichinella britovi</name>
    <name type="common">Parasitic roundworm</name>
    <dbReference type="NCBI Taxonomy" id="45882"/>
    <lineage>
        <taxon>Eukaryota</taxon>
        <taxon>Metazoa</taxon>
        <taxon>Ecdysozoa</taxon>
        <taxon>Nematoda</taxon>
        <taxon>Enoplea</taxon>
        <taxon>Dorylaimia</taxon>
        <taxon>Trichinellida</taxon>
        <taxon>Trichinellidae</taxon>
        <taxon>Trichinella</taxon>
    </lineage>
</organism>
<comment type="caution">
    <text evidence="1">The sequence shown here is derived from an EMBL/GenBank/DDBJ whole genome shotgun (WGS) entry which is preliminary data.</text>
</comment>